<comment type="caution">
    <text evidence="1">The sequence shown here is derived from an EMBL/GenBank/DDBJ whole genome shotgun (WGS) entry which is preliminary data.</text>
</comment>
<reference evidence="1" key="2">
    <citation type="submission" date="2020-11" db="EMBL/GenBank/DDBJ databases">
        <authorList>
            <person name="McCartney M.A."/>
            <person name="Auch B."/>
            <person name="Kono T."/>
            <person name="Mallez S."/>
            <person name="Becker A."/>
            <person name="Gohl D.M."/>
            <person name="Silverstein K.A.T."/>
            <person name="Koren S."/>
            <person name="Bechman K.B."/>
            <person name="Herman A."/>
            <person name="Abrahante J.E."/>
            <person name="Garbe J."/>
        </authorList>
    </citation>
    <scope>NUCLEOTIDE SEQUENCE</scope>
    <source>
        <strain evidence="1">Duluth1</strain>
        <tissue evidence="1">Whole animal</tissue>
    </source>
</reference>
<accession>A0A9D4S481</accession>
<gene>
    <name evidence="1" type="ORF">DPMN_013955</name>
</gene>
<sequence>MTALAVHMHPFINMDAVQRSESMRFTKRTSFLKSVNCPMMTLFSMLRLQMIIGQMTSVH</sequence>
<evidence type="ECO:0000313" key="1">
    <source>
        <dbReference type="EMBL" id="KAH3889888.1"/>
    </source>
</evidence>
<name>A0A9D4S481_DREPO</name>
<protein>
    <submittedName>
        <fullName evidence="1">Uncharacterized protein</fullName>
    </submittedName>
</protein>
<proteinExistence type="predicted"/>
<organism evidence="1 2">
    <name type="scientific">Dreissena polymorpha</name>
    <name type="common">Zebra mussel</name>
    <name type="synonym">Mytilus polymorpha</name>
    <dbReference type="NCBI Taxonomy" id="45954"/>
    <lineage>
        <taxon>Eukaryota</taxon>
        <taxon>Metazoa</taxon>
        <taxon>Spiralia</taxon>
        <taxon>Lophotrochozoa</taxon>
        <taxon>Mollusca</taxon>
        <taxon>Bivalvia</taxon>
        <taxon>Autobranchia</taxon>
        <taxon>Heteroconchia</taxon>
        <taxon>Euheterodonta</taxon>
        <taxon>Imparidentia</taxon>
        <taxon>Neoheterodontei</taxon>
        <taxon>Myida</taxon>
        <taxon>Dreissenoidea</taxon>
        <taxon>Dreissenidae</taxon>
        <taxon>Dreissena</taxon>
    </lineage>
</organism>
<evidence type="ECO:0000313" key="2">
    <source>
        <dbReference type="Proteomes" id="UP000828390"/>
    </source>
</evidence>
<dbReference type="AlphaFoldDB" id="A0A9D4S481"/>
<dbReference type="Proteomes" id="UP000828390">
    <property type="component" value="Unassembled WGS sequence"/>
</dbReference>
<dbReference type="EMBL" id="JAIWYP010000001">
    <property type="protein sequence ID" value="KAH3889888.1"/>
    <property type="molecule type" value="Genomic_DNA"/>
</dbReference>
<keyword evidence="2" id="KW-1185">Reference proteome</keyword>
<reference evidence="1" key="1">
    <citation type="journal article" date="2019" name="bioRxiv">
        <title>The Genome of the Zebra Mussel, Dreissena polymorpha: A Resource for Invasive Species Research.</title>
        <authorList>
            <person name="McCartney M.A."/>
            <person name="Auch B."/>
            <person name="Kono T."/>
            <person name="Mallez S."/>
            <person name="Zhang Y."/>
            <person name="Obille A."/>
            <person name="Becker A."/>
            <person name="Abrahante J.E."/>
            <person name="Garbe J."/>
            <person name="Badalamenti J.P."/>
            <person name="Herman A."/>
            <person name="Mangelson H."/>
            <person name="Liachko I."/>
            <person name="Sullivan S."/>
            <person name="Sone E.D."/>
            <person name="Koren S."/>
            <person name="Silverstein K.A.T."/>
            <person name="Beckman K.B."/>
            <person name="Gohl D.M."/>
        </authorList>
    </citation>
    <scope>NUCLEOTIDE SEQUENCE</scope>
    <source>
        <strain evidence="1">Duluth1</strain>
        <tissue evidence="1">Whole animal</tissue>
    </source>
</reference>